<sequence>MELCNCSKCDSQTFNHPNGPLNGRYISSRNKRKHQANDRLQLQSHPFGLVGSQDETSDDLASSGTSSSEELSVFENDLPDVVTISNLLKPLVDELLLLWDENKVLTSLHPEGWFVFTQLLPLVGDNVAIHKTVGFGSHSAQQICAWCKAEASELHKMKVGIRRNGFEIHEAARKWKDAHTLKAQEAI</sequence>
<evidence type="ECO:0000313" key="3">
    <source>
        <dbReference type="Proteomes" id="UP000765509"/>
    </source>
</evidence>
<protein>
    <submittedName>
        <fullName evidence="2">Uncharacterized protein</fullName>
    </submittedName>
</protein>
<comment type="caution">
    <text evidence="2">The sequence shown here is derived from an EMBL/GenBank/DDBJ whole genome shotgun (WGS) entry which is preliminary data.</text>
</comment>
<gene>
    <name evidence="2" type="ORF">O181_052007</name>
</gene>
<accession>A0A9Q3HQ37</accession>
<name>A0A9Q3HQ37_9BASI</name>
<evidence type="ECO:0000256" key="1">
    <source>
        <dbReference type="SAM" id="MobiDB-lite"/>
    </source>
</evidence>
<dbReference type="Proteomes" id="UP000765509">
    <property type="component" value="Unassembled WGS sequence"/>
</dbReference>
<keyword evidence="3" id="KW-1185">Reference proteome</keyword>
<dbReference type="AlphaFoldDB" id="A0A9Q3HQ37"/>
<evidence type="ECO:0000313" key="2">
    <source>
        <dbReference type="EMBL" id="MBW0512292.1"/>
    </source>
</evidence>
<feature type="region of interest" description="Disordered" evidence="1">
    <location>
        <begin position="48"/>
        <end position="67"/>
    </location>
</feature>
<dbReference type="EMBL" id="AVOT02022712">
    <property type="protein sequence ID" value="MBW0512292.1"/>
    <property type="molecule type" value="Genomic_DNA"/>
</dbReference>
<proteinExistence type="predicted"/>
<organism evidence="2 3">
    <name type="scientific">Austropuccinia psidii MF-1</name>
    <dbReference type="NCBI Taxonomy" id="1389203"/>
    <lineage>
        <taxon>Eukaryota</taxon>
        <taxon>Fungi</taxon>
        <taxon>Dikarya</taxon>
        <taxon>Basidiomycota</taxon>
        <taxon>Pucciniomycotina</taxon>
        <taxon>Pucciniomycetes</taxon>
        <taxon>Pucciniales</taxon>
        <taxon>Sphaerophragmiaceae</taxon>
        <taxon>Austropuccinia</taxon>
    </lineage>
</organism>
<dbReference type="OrthoDB" id="3269001at2759"/>
<reference evidence="2" key="1">
    <citation type="submission" date="2021-03" db="EMBL/GenBank/DDBJ databases">
        <title>Draft genome sequence of rust myrtle Austropuccinia psidii MF-1, a brazilian biotype.</title>
        <authorList>
            <person name="Quecine M.C."/>
            <person name="Pachon D.M.R."/>
            <person name="Bonatelli M.L."/>
            <person name="Correr F.H."/>
            <person name="Franceschini L.M."/>
            <person name="Leite T.F."/>
            <person name="Margarido G.R.A."/>
            <person name="Almeida C.A."/>
            <person name="Ferrarezi J.A."/>
            <person name="Labate C.A."/>
        </authorList>
    </citation>
    <scope>NUCLEOTIDE SEQUENCE</scope>
    <source>
        <strain evidence="2">MF-1</strain>
    </source>
</reference>